<sequence>MDFVTVERAELPVKGMAICSAWSEKNLALITSENKCHAFFKNHFLFDFSASNATALDASSKFIVLGTNTGTIIQYDPVLKARNANNKHSKSVTAVHCYQDTVLSASEDGSYSLGNNKVDVTPSGIVDALLMPDGSVVCACGDNSVVVSKNNAFTTYLGHKDKIINLSHNKSTITSSVDGFFGILRNELNMVNMECSKHEQRNSSLVLGYGMTKLRHFDLNSGKIIDLYEENNTILNKPQINCATVEGDLIAFTTGNGSTINFLDPRSDDKMCYEIGQPIIDLKFSNTSDLLYVATETSSIMCNVKRITM</sequence>
<dbReference type="EMBL" id="LWDP01000025">
    <property type="protein sequence ID" value="ORD94299.1"/>
    <property type="molecule type" value="Genomic_DNA"/>
</dbReference>
<dbReference type="OrthoDB" id="2196221at2759"/>
<organism evidence="1 2">
    <name type="scientific">Enterospora canceri</name>
    <dbReference type="NCBI Taxonomy" id="1081671"/>
    <lineage>
        <taxon>Eukaryota</taxon>
        <taxon>Fungi</taxon>
        <taxon>Fungi incertae sedis</taxon>
        <taxon>Microsporidia</taxon>
        <taxon>Enterocytozoonidae</taxon>
        <taxon>Enterospora</taxon>
    </lineage>
</organism>
<gene>
    <name evidence="1" type="ORF">ECANGB1_908</name>
</gene>
<dbReference type="InterPro" id="IPR036322">
    <property type="entry name" value="WD40_repeat_dom_sf"/>
</dbReference>
<dbReference type="InterPro" id="IPR015943">
    <property type="entry name" value="WD40/YVTN_repeat-like_dom_sf"/>
</dbReference>
<evidence type="ECO:0000313" key="2">
    <source>
        <dbReference type="Proteomes" id="UP000192639"/>
    </source>
</evidence>
<protein>
    <submittedName>
        <fullName evidence="1">Uncharacterized protein</fullName>
    </submittedName>
</protein>
<name>A0A1Y1S7B7_9MICR</name>
<dbReference type="Gene3D" id="2.130.10.10">
    <property type="entry name" value="YVTN repeat-like/Quinoprotein amine dehydrogenase"/>
    <property type="match status" value="1"/>
</dbReference>
<evidence type="ECO:0000313" key="1">
    <source>
        <dbReference type="EMBL" id="ORD94299.1"/>
    </source>
</evidence>
<keyword evidence="2" id="KW-1185">Reference proteome</keyword>
<proteinExistence type="predicted"/>
<dbReference type="SUPFAM" id="SSF50978">
    <property type="entry name" value="WD40 repeat-like"/>
    <property type="match status" value="1"/>
</dbReference>
<comment type="caution">
    <text evidence="1">The sequence shown here is derived from an EMBL/GenBank/DDBJ whole genome shotgun (WGS) entry which is preliminary data.</text>
</comment>
<dbReference type="VEuPathDB" id="MicrosporidiaDB:ECANGB1_908"/>
<reference evidence="1 2" key="1">
    <citation type="journal article" date="2017" name="Environ. Microbiol.">
        <title>Decay of the glycolytic pathway and adaptation to intranuclear parasitism within Enterocytozoonidae microsporidia.</title>
        <authorList>
            <person name="Wiredu Boakye D."/>
            <person name="Jaroenlak P."/>
            <person name="Prachumwat A."/>
            <person name="Williams T.A."/>
            <person name="Bateman K.S."/>
            <person name="Itsathitphaisarn O."/>
            <person name="Sritunyalucksana K."/>
            <person name="Paszkiewicz K.H."/>
            <person name="Moore K.A."/>
            <person name="Stentiford G.D."/>
            <person name="Williams B.A."/>
        </authorList>
    </citation>
    <scope>NUCLEOTIDE SEQUENCE [LARGE SCALE GENOMIC DNA]</scope>
    <source>
        <strain evidence="1 2">GB1</strain>
    </source>
</reference>
<accession>A0A1Y1S7B7</accession>
<dbReference type="Proteomes" id="UP000192639">
    <property type="component" value="Unassembled WGS sequence"/>
</dbReference>
<dbReference type="AlphaFoldDB" id="A0A1Y1S7B7"/>